<dbReference type="GO" id="GO:0004803">
    <property type="term" value="F:transposase activity"/>
    <property type="evidence" value="ECO:0007669"/>
    <property type="project" value="InterPro"/>
</dbReference>
<dbReference type="EMBL" id="CP003345">
    <property type="protein sequence ID" value="AFM05056.1"/>
    <property type="molecule type" value="Genomic_DNA"/>
</dbReference>
<name>I4AM71_BERLS</name>
<dbReference type="AlphaFoldDB" id="I4AM71"/>
<dbReference type="Proteomes" id="UP000006054">
    <property type="component" value="Chromosome"/>
</dbReference>
<dbReference type="HOGENOM" id="CLU_068226_4_1_10"/>
<reference evidence="3" key="1">
    <citation type="submission" date="2012-06" db="EMBL/GenBank/DDBJ databases">
        <title>The complete genome of Flexibacter litoralis DSM 6794.</title>
        <authorList>
            <person name="Lucas S."/>
            <person name="Copeland A."/>
            <person name="Lapidus A."/>
            <person name="Glavina del Rio T."/>
            <person name="Dalin E."/>
            <person name="Tice H."/>
            <person name="Bruce D."/>
            <person name="Goodwin L."/>
            <person name="Pitluck S."/>
            <person name="Peters L."/>
            <person name="Ovchinnikova G."/>
            <person name="Lu M."/>
            <person name="Kyrpides N."/>
            <person name="Mavromatis K."/>
            <person name="Ivanova N."/>
            <person name="Brettin T."/>
            <person name="Detter J.C."/>
            <person name="Han C."/>
            <person name="Larimer F."/>
            <person name="Land M."/>
            <person name="Hauser L."/>
            <person name="Markowitz V."/>
            <person name="Cheng J.-F."/>
            <person name="Hugenholtz P."/>
            <person name="Woyke T."/>
            <person name="Wu D."/>
            <person name="Spring S."/>
            <person name="Lang E."/>
            <person name="Kopitz M."/>
            <person name="Brambilla E."/>
            <person name="Klenk H.-P."/>
            <person name="Eisen J.A."/>
        </authorList>
    </citation>
    <scope>NUCLEOTIDE SEQUENCE [LARGE SCALE GENOMIC DNA]</scope>
    <source>
        <strain evidence="3">ATCC 23117 / DSM 6794 / NBRC 15988 / NCIMB 1366 / Sio-4</strain>
    </source>
</reference>
<evidence type="ECO:0000313" key="2">
    <source>
        <dbReference type="EMBL" id="AFM05056.1"/>
    </source>
</evidence>
<keyword evidence="3" id="KW-1185">Reference proteome</keyword>
<dbReference type="RefSeq" id="WP_014798493.1">
    <property type="nucleotide sequence ID" value="NC_018018.1"/>
</dbReference>
<sequence>MAKNYYPPLEAGKMYHIYNRGIDGTSIFKTDENYKHFLRLYDEHCSCIVDTYAYCLLGNHFHFLVRIKEILPTYGDLYPEFLQDKVNKKAAQIVVPSRQFSHFFNAYAQGFNKYLRPIRTGTLFQRPFKRIEVDNASYFSNLVSYIHRNPKKHGFEDDFKIYPYSSYNSHLSDKATRLDRKEVLEWFGNKNEYTLFHKEEIDEVLIEDWIIEEDNYFL</sequence>
<dbReference type="Gene3D" id="3.30.70.1290">
    <property type="entry name" value="Transposase IS200-like"/>
    <property type="match status" value="1"/>
</dbReference>
<dbReference type="InterPro" id="IPR036515">
    <property type="entry name" value="Transposase_17_sf"/>
</dbReference>
<feature type="domain" description="Transposase IS200-like" evidence="1">
    <location>
        <begin position="10"/>
        <end position="149"/>
    </location>
</feature>
<protein>
    <recommendedName>
        <fullName evidence="1">Transposase IS200-like domain-containing protein</fullName>
    </recommendedName>
</protein>
<dbReference type="PATRIC" id="fig|880071.3.peg.2686"/>
<dbReference type="SUPFAM" id="SSF143422">
    <property type="entry name" value="Transposase IS200-like"/>
    <property type="match status" value="1"/>
</dbReference>
<gene>
    <name evidence="2" type="ordered locus">Fleli_2700</name>
</gene>
<organism evidence="2 3">
    <name type="scientific">Bernardetia litoralis (strain ATCC 23117 / DSM 6794 / NBRC 15988 / NCIMB 1366 / Fx l1 / Sio-4)</name>
    <name type="common">Flexibacter litoralis</name>
    <dbReference type="NCBI Taxonomy" id="880071"/>
    <lineage>
        <taxon>Bacteria</taxon>
        <taxon>Pseudomonadati</taxon>
        <taxon>Bacteroidota</taxon>
        <taxon>Cytophagia</taxon>
        <taxon>Cytophagales</taxon>
        <taxon>Bernardetiaceae</taxon>
        <taxon>Bernardetia</taxon>
    </lineage>
</organism>
<evidence type="ECO:0000313" key="3">
    <source>
        <dbReference type="Proteomes" id="UP000006054"/>
    </source>
</evidence>
<accession>I4AM71</accession>
<dbReference type="eggNOG" id="COG1943">
    <property type="taxonomic scope" value="Bacteria"/>
</dbReference>
<dbReference type="GO" id="GO:0006313">
    <property type="term" value="P:DNA transposition"/>
    <property type="evidence" value="ECO:0007669"/>
    <property type="project" value="InterPro"/>
</dbReference>
<dbReference type="STRING" id="880071.Fleli_2700"/>
<proteinExistence type="predicted"/>
<dbReference type="SMART" id="SM01321">
    <property type="entry name" value="Y1_Tnp"/>
    <property type="match status" value="1"/>
</dbReference>
<dbReference type="PANTHER" id="PTHR34322:SF2">
    <property type="entry name" value="TRANSPOSASE IS200-LIKE DOMAIN-CONTAINING PROTEIN"/>
    <property type="match status" value="1"/>
</dbReference>
<dbReference type="GO" id="GO:0003677">
    <property type="term" value="F:DNA binding"/>
    <property type="evidence" value="ECO:0007669"/>
    <property type="project" value="InterPro"/>
</dbReference>
<dbReference type="InterPro" id="IPR002686">
    <property type="entry name" value="Transposase_17"/>
</dbReference>
<dbReference type="PANTHER" id="PTHR34322">
    <property type="entry name" value="TRANSPOSASE, Y1_TNP DOMAIN-CONTAINING"/>
    <property type="match status" value="1"/>
</dbReference>
<dbReference type="KEGG" id="fli:Fleli_2700"/>
<evidence type="ECO:0000259" key="1">
    <source>
        <dbReference type="SMART" id="SM01321"/>
    </source>
</evidence>